<dbReference type="CDD" id="cd04487">
    <property type="entry name" value="RecJ_OBF2_like"/>
    <property type="match status" value="1"/>
</dbReference>
<dbReference type="InterPro" id="IPR004365">
    <property type="entry name" value="NA-bd_OB_tRNA"/>
</dbReference>
<sequence>MGSCIICGKSVDGRICDLHEEDVVFEFRGNQPDQLSVNRYYRGTVDGYAEFGVFVDIGDSVTGLLHRSELDRRLESLDWESGDTVFVQVQQVRDNGNVDLGWSIRQAEEEFRGTLVDDPDQGAPYLKEDESGNEDAAADDGSAADASGDSEETDAAEEIDEADAAATDDTDVTTESDESDQGVEPTSTADAAATEADAGPSEGGAAAASGGAAAAVAEEETDERTDEATEPGHVAIETLEDRVGETVRLEGVVESARQTSGPTVFEIRDETDSVECAAFKEAGVRAYPEIDTDDVVRLDGEVRERRGELQVETEALVKLEDEDRATVEDRLADALTAQAEPEAVDPIAADETVEALADDVRDVATAVRRAVLEERPVVVRHAATADGYVAGVALERATLPLVRDQHDQHDAVYHYFDRRPLEEGVYDMDDATKDATRMLEARERHDEKLPLFVFVAAGATSESLDGFELLDLYGAGRALVDDVAVDAEIGEAVDVAVAPDGTDAQKTTTATLSANVAAHVNDDVRDDLQHLPAVSYWEDTPEAYADAASEAGYDADAAREVREAVALEAYYQSYEDKRELITDLLFGEGDGPGGLAGHVSEQFREKLDTEIETAEANLDTQTIEGTEIAVLDTDAFTHRYEFPPTSLLLDELHRRHRDDVSAVVGVSDDELHIRSDHAIDVRDVVDRAREWVPNAGLTAKSARDGKLEYIAGERSAVLDTVIDVVADEVA</sequence>
<dbReference type="Gene3D" id="2.40.50.1010">
    <property type="match status" value="1"/>
</dbReference>
<dbReference type="InterPro" id="IPR012340">
    <property type="entry name" value="NA-bd_OB-fold"/>
</dbReference>
<dbReference type="SMART" id="SM00316">
    <property type="entry name" value="S1"/>
    <property type="match status" value="1"/>
</dbReference>
<dbReference type="SUPFAM" id="SSF50249">
    <property type="entry name" value="Nucleic acid-binding proteins"/>
    <property type="match status" value="2"/>
</dbReference>
<feature type="compositionally biased region" description="Acidic residues" evidence="1">
    <location>
        <begin position="217"/>
        <end position="229"/>
    </location>
</feature>
<keyword evidence="4" id="KW-1185">Reference proteome</keyword>
<dbReference type="Pfam" id="PF01336">
    <property type="entry name" value="tRNA_anti-codon"/>
    <property type="match status" value="1"/>
</dbReference>
<evidence type="ECO:0000313" key="4">
    <source>
        <dbReference type="Proteomes" id="UP000595001"/>
    </source>
</evidence>
<evidence type="ECO:0000313" key="3">
    <source>
        <dbReference type="EMBL" id="QPV62337.1"/>
    </source>
</evidence>
<dbReference type="GeneID" id="60590143"/>
<evidence type="ECO:0000259" key="2">
    <source>
        <dbReference type="PROSITE" id="PS50126"/>
    </source>
</evidence>
<dbReference type="GO" id="GO:0003676">
    <property type="term" value="F:nucleic acid binding"/>
    <property type="evidence" value="ECO:0007669"/>
    <property type="project" value="InterPro"/>
</dbReference>
<accession>A0A7T3KUK3</accession>
<feature type="domain" description="S1 motif" evidence="2">
    <location>
        <begin position="38"/>
        <end position="105"/>
    </location>
</feature>
<dbReference type="AlphaFoldDB" id="A0A7T3KUK3"/>
<name>A0A7T3KUK3_9EURY</name>
<feature type="compositionally biased region" description="Low complexity" evidence="1">
    <location>
        <begin position="184"/>
        <end position="216"/>
    </location>
</feature>
<proteinExistence type="predicted"/>
<feature type="compositionally biased region" description="Acidic residues" evidence="1">
    <location>
        <begin position="148"/>
        <end position="181"/>
    </location>
</feature>
<dbReference type="InterPro" id="IPR003029">
    <property type="entry name" value="S1_domain"/>
</dbReference>
<dbReference type="Gene3D" id="2.40.50.140">
    <property type="entry name" value="Nucleic acid-binding proteins"/>
    <property type="match status" value="1"/>
</dbReference>
<dbReference type="OrthoDB" id="60224at2157"/>
<dbReference type="Pfam" id="PF00575">
    <property type="entry name" value="S1"/>
    <property type="match status" value="1"/>
</dbReference>
<gene>
    <name evidence="3" type="ORF">I7X12_16580</name>
</gene>
<protein>
    <submittedName>
        <fullName evidence="3">S1 RNA-binding domain-containing protein</fullName>
    </submittedName>
</protein>
<dbReference type="Proteomes" id="UP000595001">
    <property type="component" value="Chromosome"/>
</dbReference>
<evidence type="ECO:0000256" key="1">
    <source>
        <dbReference type="SAM" id="MobiDB-lite"/>
    </source>
</evidence>
<dbReference type="PROSITE" id="PS50126">
    <property type="entry name" value="S1"/>
    <property type="match status" value="1"/>
</dbReference>
<dbReference type="EMBL" id="CP065856">
    <property type="protein sequence ID" value="QPV62337.1"/>
    <property type="molecule type" value="Genomic_DNA"/>
</dbReference>
<dbReference type="RefSeq" id="WP_198061144.1">
    <property type="nucleotide sequence ID" value="NZ_CP065856.1"/>
</dbReference>
<organism evidence="3 4">
    <name type="scientific">Halosimplex litoreum</name>
    <dbReference type="NCBI Taxonomy" id="1198301"/>
    <lineage>
        <taxon>Archaea</taxon>
        <taxon>Methanobacteriati</taxon>
        <taxon>Methanobacteriota</taxon>
        <taxon>Stenosarchaea group</taxon>
        <taxon>Halobacteria</taxon>
        <taxon>Halobacteriales</taxon>
        <taxon>Haloarculaceae</taxon>
        <taxon>Halosimplex</taxon>
    </lineage>
</organism>
<reference evidence="3 4" key="1">
    <citation type="submission" date="2020-12" db="EMBL/GenBank/DDBJ databases">
        <title>Halosimplex halophilum sp. nov. and Halosimplex salinum sp. nov., two new members of the genus Halosimplex.</title>
        <authorList>
            <person name="Cui H.L."/>
        </authorList>
    </citation>
    <scope>NUCLEOTIDE SEQUENCE [LARGE SCALE GENOMIC DNA]</scope>
    <source>
        <strain evidence="3 4">YGH94</strain>
    </source>
</reference>
<feature type="region of interest" description="Disordered" evidence="1">
    <location>
        <begin position="111"/>
        <end position="231"/>
    </location>
</feature>
<dbReference type="KEGG" id="hlt:I7X12_16580"/>